<dbReference type="Gene3D" id="3.30.9.10">
    <property type="entry name" value="D-Amino Acid Oxidase, subunit A, domain 2"/>
    <property type="match status" value="1"/>
</dbReference>
<sequence length="517" mass="54431">MSTPIDRSALNAAQRAAALQRLANERYDVIVVGGGVTGAGVALDAASRGLRTALVERVDLAAGTSRWSSKLVHGGLRYLAKGDLPIAYESARERHHLMTTIAPHLTRPLANIAPDTSPAESALADTGILLADGLRRAAGTPSSLLPRPRRLGADAARRLVPGVRAGTRGIRFTDGQLEDDARFVATLARTAAAHGADVVTRCGAVPLDADRVELTDELTGESFVAHGHVVLATGVWSGETEPAISVTPSRGSHLVLPAAALGHPTAQLNAPVPGHFGRFVFAIPIGDELVLLGLTDELDANADPLAPSVPHADERFLLETINASMERPLTSADVVGRFAGLRPLVALSSAVAGGNAPTADASRKHLLLDEPGRPITITGGKFTTYRRMAEDAVDAVAKRVDTSTQVRDCRTTELPLLGAAPRDALARSSATPRYVRRYGTLASQLDELVRADPSLARPVADGCATTRAEFAYAISHEGALLPRDLVDRRTRVSFVDAHVPEATETAQELLEAAVVTD</sequence>
<dbReference type="Proteomes" id="UP000285376">
    <property type="component" value="Unassembled WGS sequence"/>
</dbReference>
<comment type="catalytic activity">
    <reaction evidence="7">
        <text>a quinone + sn-glycerol 3-phosphate = dihydroxyacetone phosphate + a quinol</text>
        <dbReference type="Rhea" id="RHEA:18977"/>
        <dbReference type="ChEBI" id="CHEBI:24646"/>
        <dbReference type="ChEBI" id="CHEBI:57597"/>
        <dbReference type="ChEBI" id="CHEBI:57642"/>
        <dbReference type="ChEBI" id="CHEBI:132124"/>
        <dbReference type="EC" id="1.1.5.3"/>
    </reaction>
</comment>
<evidence type="ECO:0000313" key="10">
    <source>
        <dbReference type="EMBL" id="RHW43685.1"/>
    </source>
</evidence>
<keyword evidence="4" id="KW-0319">Glycerol metabolism</keyword>
<dbReference type="InterPro" id="IPR038299">
    <property type="entry name" value="DAO_C_sf"/>
</dbReference>
<evidence type="ECO:0000256" key="2">
    <source>
        <dbReference type="ARBA" id="ARBA00007330"/>
    </source>
</evidence>
<comment type="cofactor">
    <cofactor evidence="1 7">
        <name>FAD</name>
        <dbReference type="ChEBI" id="CHEBI:57692"/>
    </cofactor>
</comment>
<dbReference type="PANTHER" id="PTHR11985">
    <property type="entry name" value="GLYCEROL-3-PHOSPHATE DEHYDROGENASE"/>
    <property type="match status" value="1"/>
</dbReference>
<keyword evidence="5" id="KW-0274">FAD</keyword>
<comment type="similarity">
    <text evidence="2 7">Belongs to the FAD-dependent glycerol-3-phosphate dehydrogenase family.</text>
</comment>
<keyword evidence="6 7" id="KW-0560">Oxidoreductase</keyword>
<evidence type="ECO:0000259" key="8">
    <source>
        <dbReference type="Pfam" id="PF01266"/>
    </source>
</evidence>
<dbReference type="PRINTS" id="PR01001">
    <property type="entry name" value="FADG3PDH"/>
</dbReference>
<dbReference type="PANTHER" id="PTHR11985:SF35">
    <property type="entry name" value="ANAEROBIC GLYCEROL-3-PHOSPHATE DEHYDROGENASE SUBUNIT A"/>
    <property type="match status" value="1"/>
</dbReference>
<comment type="caution">
    <text evidence="10">The sequence shown here is derived from an EMBL/GenBank/DDBJ whole genome shotgun (WGS) entry which is preliminary data.</text>
</comment>
<evidence type="ECO:0000313" key="11">
    <source>
        <dbReference type="Proteomes" id="UP000285376"/>
    </source>
</evidence>
<gene>
    <name evidence="10" type="ORF">D1832_14365</name>
</gene>
<dbReference type="GO" id="GO:0009331">
    <property type="term" value="C:glycerol-3-phosphate dehydrogenase (FAD) complex"/>
    <property type="evidence" value="ECO:0007669"/>
    <property type="project" value="UniProtKB-UniRule"/>
</dbReference>
<dbReference type="SUPFAM" id="SSF54373">
    <property type="entry name" value="FAD-linked reductases, C-terminal domain"/>
    <property type="match status" value="1"/>
</dbReference>
<evidence type="ECO:0000256" key="4">
    <source>
        <dbReference type="ARBA" id="ARBA00022798"/>
    </source>
</evidence>
<dbReference type="EMBL" id="QWLM01000025">
    <property type="protein sequence ID" value="RHW43685.1"/>
    <property type="molecule type" value="Genomic_DNA"/>
</dbReference>
<dbReference type="AlphaFoldDB" id="A0A417Z0F5"/>
<organism evidence="10 11">
    <name type="scientific">Dermacoccus abyssi</name>
    <dbReference type="NCBI Taxonomy" id="322596"/>
    <lineage>
        <taxon>Bacteria</taxon>
        <taxon>Bacillati</taxon>
        <taxon>Actinomycetota</taxon>
        <taxon>Actinomycetes</taxon>
        <taxon>Micrococcales</taxon>
        <taxon>Dermacoccaceae</taxon>
        <taxon>Dermacoccus</taxon>
    </lineage>
</organism>
<evidence type="ECO:0000256" key="5">
    <source>
        <dbReference type="ARBA" id="ARBA00022827"/>
    </source>
</evidence>
<evidence type="ECO:0000256" key="1">
    <source>
        <dbReference type="ARBA" id="ARBA00001974"/>
    </source>
</evidence>
<feature type="domain" description="Alpha-glycerophosphate oxidase C-terminal" evidence="9">
    <location>
        <begin position="409"/>
        <end position="503"/>
    </location>
</feature>
<dbReference type="GO" id="GO:0006071">
    <property type="term" value="P:glycerol metabolic process"/>
    <property type="evidence" value="ECO:0007669"/>
    <property type="project" value="UniProtKB-KW"/>
</dbReference>
<dbReference type="Pfam" id="PF16901">
    <property type="entry name" value="DAO_C"/>
    <property type="match status" value="1"/>
</dbReference>
<dbReference type="InterPro" id="IPR006076">
    <property type="entry name" value="FAD-dep_OxRdtase"/>
</dbReference>
<proteinExistence type="inferred from homology"/>
<dbReference type="InterPro" id="IPR031656">
    <property type="entry name" value="DAO_C"/>
</dbReference>
<evidence type="ECO:0000259" key="9">
    <source>
        <dbReference type="Pfam" id="PF16901"/>
    </source>
</evidence>
<reference evidence="10 11" key="1">
    <citation type="submission" date="2018-08" db="EMBL/GenBank/DDBJ databases">
        <title>Whole genome sequence analysis of Dermacoccus abyssi bacteria isolated from Deep Mariana trench Micromonospora spp reveals genes involved in the environmental adaptation and production of secondary metabolites.</title>
        <authorList>
            <person name="Abdel-Mageed W.M."/>
            <person name="Lehri B."/>
            <person name="Nouioui I."/>
            <person name="Goodfellow I."/>
            <person name="Jaspars M."/>
            <person name="Karlyshev A."/>
        </authorList>
    </citation>
    <scope>NUCLEOTIDE SEQUENCE [LARGE SCALE GENOMIC DNA]</scope>
    <source>
        <strain evidence="10 11">MT1.1</strain>
    </source>
</reference>
<dbReference type="Gene3D" id="3.50.50.60">
    <property type="entry name" value="FAD/NAD(P)-binding domain"/>
    <property type="match status" value="2"/>
</dbReference>
<evidence type="ECO:0000256" key="3">
    <source>
        <dbReference type="ARBA" id="ARBA00022630"/>
    </source>
</evidence>
<dbReference type="RefSeq" id="WP_118915049.1">
    <property type="nucleotide sequence ID" value="NZ_CBCRVH010000024.1"/>
</dbReference>
<name>A0A417Z0F5_9MICO</name>
<feature type="domain" description="FAD dependent oxidoreductase" evidence="8">
    <location>
        <begin position="28"/>
        <end position="346"/>
    </location>
</feature>
<protein>
    <recommendedName>
        <fullName evidence="7">Glycerol-3-phosphate dehydrogenase</fullName>
        <ecNumber evidence="7">1.1.5.3</ecNumber>
    </recommendedName>
</protein>
<dbReference type="PROSITE" id="PS00978">
    <property type="entry name" value="FAD_G3PDH_2"/>
    <property type="match status" value="1"/>
</dbReference>
<accession>A0A417Z0F5</accession>
<dbReference type="EC" id="1.1.5.3" evidence="7"/>
<dbReference type="GO" id="GO:0046168">
    <property type="term" value="P:glycerol-3-phosphate catabolic process"/>
    <property type="evidence" value="ECO:0007669"/>
    <property type="project" value="TreeGrafter"/>
</dbReference>
<dbReference type="Gene3D" id="1.10.8.870">
    <property type="entry name" value="Alpha-glycerophosphate oxidase, cap domain"/>
    <property type="match status" value="1"/>
</dbReference>
<evidence type="ECO:0000256" key="7">
    <source>
        <dbReference type="RuleBase" id="RU361217"/>
    </source>
</evidence>
<dbReference type="SUPFAM" id="SSF51905">
    <property type="entry name" value="FAD/NAD(P)-binding domain"/>
    <property type="match status" value="1"/>
</dbReference>
<dbReference type="Pfam" id="PF01266">
    <property type="entry name" value="DAO"/>
    <property type="match status" value="1"/>
</dbReference>
<evidence type="ECO:0000256" key="6">
    <source>
        <dbReference type="ARBA" id="ARBA00023002"/>
    </source>
</evidence>
<dbReference type="InterPro" id="IPR000447">
    <property type="entry name" value="G3P_DH_FAD-dep"/>
</dbReference>
<dbReference type="InterPro" id="IPR036188">
    <property type="entry name" value="FAD/NAD-bd_sf"/>
</dbReference>
<dbReference type="GO" id="GO:0004368">
    <property type="term" value="F:glycerol-3-phosphate dehydrogenase (quinone) activity"/>
    <property type="evidence" value="ECO:0007669"/>
    <property type="project" value="UniProtKB-EC"/>
</dbReference>
<dbReference type="PROSITE" id="PS00977">
    <property type="entry name" value="FAD_G3PDH_1"/>
    <property type="match status" value="1"/>
</dbReference>
<keyword evidence="3 7" id="KW-0285">Flavoprotein</keyword>